<dbReference type="Pfam" id="PF13669">
    <property type="entry name" value="Glyoxalase_4"/>
    <property type="match status" value="1"/>
</dbReference>
<evidence type="ECO:0000313" key="3">
    <source>
        <dbReference type="Proteomes" id="UP000460221"/>
    </source>
</evidence>
<dbReference type="Gene3D" id="3.10.180.10">
    <property type="entry name" value="2,3-Dihydroxybiphenyl 1,2-Dioxygenase, domain 1"/>
    <property type="match status" value="1"/>
</dbReference>
<dbReference type="InterPro" id="IPR037523">
    <property type="entry name" value="VOC_core"/>
</dbReference>
<dbReference type="InterPro" id="IPR051332">
    <property type="entry name" value="Fosfomycin_Res_Enzymes"/>
</dbReference>
<dbReference type="InterPro" id="IPR029068">
    <property type="entry name" value="Glyas_Bleomycin-R_OHBP_Dase"/>
</dbReference>
<dbReference type="EMBL" id="WLYK01000011">
    <property type="protein sequence ID" value="MTD16659.1"/>
    <property type="molecule type" value="Genomic_DNA"/>
</dbReference>
<dbReference type="SUPFAM" id="SSF54593">
    <property type="entry name" value="Glyoxalase/Bleomycin resistance protein/Dihydroxybiphenyl dioxygenase"/>
    <property type="match status" value="1"/>
</dbReference>
<organism evidence="2 3">
    <name type="scientific">Nakamurella alba</name>
    <dbReference type="NCBI Taxonomy" id="2665158"/>
    <lineage>
        <taxon>Bacteria</taxon>
        <taxon>Bacillati</taxon>
        <taxon>Actinomycetota</taxon>
        <taxon>Actinomycetes</taxon>
        <taxon>Nakamurellales</taxon>
        <taxon>Nakamurellaceae</taxon>
        <taxon>Nakamurella</taxon>
    </lineage>
</organism>
<reference evidence="2 3" key="1">
    <citation type="submission" date="2019-11" db="EMBL/GenBank/DDBJ databases">
        <authorList>
            <person name="Jiang L.-Q."/>
        </authorList>
    </citation>
    <scope>NUCLEOTIDE SEQUENCE [LARGE SCALE GENOMIC DNA]</scope>
    <source>
        <strain evidence="2 3">YIM 132087</strain>
    </source>
</reference>
<evidence type="ECO:0000259" key="1">
    <source>
        <dbReference type="PROSITE" id="PS51819"/>
    </source>
</evidence>
<proteinExistence type="predicted"/>
<dbReference type="PANTHER" id="PTHR36113:SF6">
    <property type="entry name" value="FOSFOMYCIN RESISTANCE PROTEIN FOSX"/>
    <property type="match status" value="1"/>
</dbReference>
<dbReference type="PROSITE" id="PS51819">
    <property type="entry name" value="VOC"/>
    <property type="match status" value="1"/>
</dbReference>
<dbReference type="AlphaFoldDB" id="A0A7K1FTE5"/>
<sequence>MYDSGQSTDGGSVCHAGRVNGFHHVELWVPDLASARPRWDWLLTTLGWTDFQDWSGPGGTGGHSWRAPAGGYLVVEQSVDLSGTRHERTAPGMNHLALDGSREQVDRIAATGPAHGWTLLFADRHPHAGGPDHYAAFLADPDGYEVEIVDPDPAVS</sequence>
<keyword evidence="3" id="KW-1185">Reference proteome</keyword>
<gene>
    <name evidence="2" type="ORF">GIS00_22235</name>
</gene>
<dbReference type="Proteomes" id="UP000460221">
    <property type="component" value="Unassembled WGS sequence"/>
</dbReference>
<comment type="caution">
    <text evidence="2">The sequence shown here is derived from an EMBL/GenBank/DDBJ whole genome shotgun (WGS) entry which is preliminary data.</text>
</comment>
<dbReference type="PANTHER" id="PTHR36113">
    <property type="entry name" value="LYASE, PUTATIVE-RELATED-RELATED"/>
    <property type="match status" value="1"/>
</dbReference>
<name>A0A7K1FTE5_9ACTN</name>
<evidence type="ECO:0000313" key="2">
    <source>
        <dbReference type="EMBL" id="MTD16659.1"/>
    </source>
</evidence>
<protein>
    <submittedName>
        <fullName evidence="2">Glyoxalase</fullName>
    </submittedName>
</protein>
<feature type="domain" description="VOC" evidence="1">
    <location>
        <begin position="21"/>
        <end position="151"/>
    </location>
</feature>
<accession>A0A7K1FTE5</accession>